<reference evidence="7" key="1">
    <citation type="submission" date="2018-10" db="EMBL/GenBank/DDBJ databases">
        <authorList>
            <person name="Peiro R."/>
            <person name="Begona"/>
            <person name="Cbmso G."/>
            <person name="Lopez M."/>
            <person name="Gonzalez S."/>
            <person name="Sacristan E."/>
            <person name="Castillo E."/>
        </authorList>
    </citation>
    <scope>NUCLEOTIDE SEQUENCE [LARGE SCALE GENOMIC DNA]</scope>
</reference>
<comment type="caution">
    <text evidence="6">The sequence shown here is derived from an EMBL/GenBank/DDBJ whole genome shotgun (WGS) entry which is preliminary data.</text>
</comment>
<feature type="domain" description="FAD/NAD(P)-binding" evidence="3">
    <location>
        <begin position="95"/>
        <end position="209"/>
    </location>
</feature>
<dbReference type="Pfam" id="PF21706">
    <property type="entry name" value="FCSD_central"/>
    <property type="match status" value="1"/>
</dbReference>
<accession>A0A3S4BVR8</accession>
<dbReference type="InterPro" id="IPR016156">
    <property type="entry name" value="FAD/NAD-linked_Rdtase_dimer_sf"/>
</dbReference>
<dbReference type="SUPFAM" id="SSF51905">
    <property type="entry name" value="FAD/NAD(P)-binding domain"/>
    <property type="match status" value="2"/>
</dbReference>
<dbReference type="InterPro" id="IPR037092">
    <property type="entry name" value="FlavoCytC_S_DH_flav-bd_sf"/>
</dbReference>
<evidence type="ECO:0000259" key="5">
    <source>
        <dbReference type="Pfam" id="PF21706"/>
    </source>
</evidence>
<dbReference type="Gene3D" id="3.50.50.60">
    <property type="entry name" value="FAD/NAD(P)-binding domain"/>
    <property type="match status" value="2"/>
</dbReference>
<dbReference type="GO" id="GO:0016491">
    <property type="term" value="F:oxidoreductase activity"/>
    <property type="evidence" value="ECO:0007669"/>
    <property type="project" value="InterPro"/>
</dbReference>
<evidence type="ECO:0000256" key="2">
    <source>
        <dbReference type="ARBA" id="ARBA00022827"/>
    </source>
</evidence>
<organism evidence="6 7">
    <name type="scientific">Rhodoplanes serenus</name>
    <dbReference type="NCBI Taxonomy" id="200615"/>
    <lineage>
        <taxon>Bacteria</taxon>
        <taxon>Pseudomonadati</taxon>
        <taxon>Pseudomonadota</taxon>
        <taxon>Alphaproteobacteria</taxon>
        <taxon>Hyphomicrobiales</taxon>
        <taxon>Nitrobacteraceae</taxon>
        <taxon>Rhodoplanes</taxon>
    </lineage>
</organism>
<dbReference type="InterPro" id="IPR049386">
    <property type="entry name" value="FCSD_central"/>
</dbReference>
<protein>
    <submittedName>
        <fullName evidence="6">Sulfide dehydrogenase [flavocytochrome c] flavoprotein chain</fullName>
    </submittedName>
</protein>
<dbReference type="InterPro" id="IPR015323">
    <property type="entry name" value="FlavoCytC_S_DH_flav-bd"/>
</dbReference>
<evidence type="ECO:0000259" key="3">
    <source>
        <dbReference type="Pfam" id="PF07992"/>
    </source>
</evidence>
<evidence type="ECO:0000313" key="7">
    <source>
        <dbReference type="Proteomes" id="UP000289200"/>
    </source>
</evidence>
<dbReference type="GO" id="GO:0050660">
    <property type="term" value="F:flavin adenine dinucleotide binding"/>
    <property type="evidence" value="ECO:0007669"/>
    <property type="project" value="InterPro"/>
</dbReference>
<evidence type="ECO:0000256" key="1">
    <source>
        <dbReference type="ARBA" id="ARBA00022630"/>
    </source>
</evidence>
<dbReference type="AlphaFoldDB" id="A0A3S4BVR8"/>
<dbReference type="Pfam" id="PF07992">
    <property type="entry name" value="Pyr_redox_2"/>
    <property type="match status" value="1"/>
</dbReference>
<dbReference type="PROSITE" id="PS51318">
    <property type="entry name" value="TAT"/>
    <property type="match status" value="1"/>
</dbReference>
<dbReference type="Gene3D" id="3.90.760.10">
    <property type="entry name" value="Flavocytochrome c sulphide dehydrogenase, flavin-binding domain"/>
    <property type="match status" value="1"/>
</dbReference>
<dbReference type="InterPro" id="IPR006311">
    <property type="entry name" value="TAT_signal"/>
</dbReference>
<dbReference type="InterPro" id="IPR023753">
    <property type="entry name" value="FAD/NAD-binding_dom"/>
</dbReference>
<evidence type="ECO:0000259" key="4">
    <source>
        <dbReference type="Pfam" id="PF09242"/>
    </source>
</evidence>
<dbReference type="InterPro" id="IPR052541">
    <property type="entry name" value="SQRD"/>
</dbReference>
<dbReference type="Pfam" id="PF09242">
    <property type="entry name" value="FCSD-flav_bind"/>
    <property type="match status" value="1"/>
</dbReference>
<keyword evidence="1" id="KW-0285">Flavoprotein</keyword>
<keyword evidence="7" id="KW-1185">Reference proteome</keyword>
<dbReference type="InterPro" id="IPR036188">
    <property type="entry name" value="FAD/NAD-bd_sf"/>
</dbReference>
<dbReference type="PANTHER" id="PTHR43755:SF1">
    <property type="entry name" value="FAD-DEPENDENT PYRIDINE NUCLEOTIDE-DISULPHIDE OXIDOREDUCTASE"/>
    <property type="match status" value="1"/>
</dbReference>
<dbReference type="EMBL" id="UWOC01000131">
    <property type="protein sequence ID" value="VCU08565.1"/>
    <property type="molecule type" value="Genomic_DNA"/>
</dbReference>
<proteinExistence type="predicted"/>
<name>A0A3S4BVR8_9BRAD</name>
<dbReference type="PANTHER" id="PTHR43755">
    <property type="match status" value="1"/>
</dbReference>
<sequence length="484" mass="52278">MRGTARASIIEAKQSCVQMCRRAPARRRCRTGEHVVTRSTSEADDAVRDAIDRRDVLRGLAGALAGTAVTVSTSPGPAHASSALASPALAQVRPRVVVVGGGAGGATAAKYLVAGGADLDVTLIEANRTYVTPFTSNLFLGGLKPFEQLEYGYDNLAGRGVRLVFERVTEIERSARMVRLADGSRIPYDRLILSPGIDFRWTALPGWSEAAAETMPHAWTGGAQFRLLKRQLDAVPDGGLIVVVAPPAPYRCPPAPYERASMMALALKRRGVQGARIVILDAKDHFAMQPLFEDGWARHYPGVIEWQDPQMHGGIKAIDSKAMTVTTDLETHKAALVNVIPPQVAGRLGRDAGLTDETGWCPVDAGTMASRIDPNIHVIGDAAIGGDFPKSGFAANNEAKNTAMIVRHDLVGGRLLPVRFTNHCWSTIAPDDAIKNGARYEPRDGKIVMLDPYTSQRDETPELREKQAREAVGWYRGMTTDIFG</sequence>
<dbReference type="Proteomes" id="UP000289200">
    <property type="component" value="Unassembled WGS sequence"/>
</dbReference>
<dbReference type="SUPFAM" id="SSF55424">
    <property type="entry name" value="FAD/NAD-linked reductases, dimerisation (C-terminal) domain"/>
    <property type="match status" value="1"/>
</dbReference>
<feature type="domain" description="Sulfide dehydrogenase [flavocytochrome c] flavoprotein chain central" evidence="5">
    <location>
        <begin position="226"/>
        <end position="341"/>
    </location>
</feature>
<gene>
    <name evidence="6" type="primary">fccB_2</name>
    <name evidence="6" type="ORF">RHODGE_RHODGE_01731</name>
</gene>
<feature type="domain" description="Flavocytochrome c sulphide dehydrogenase flavin-binding" evidence="4">
    <location>
        <begin position="419"/>
        <end position="483"/>
    </location>
</feature>
<evidence type="ECO:0000313" key="6">
    <source>
        <dbReference type="EMBL" id="VCU08565.1"/>
    </source>
</evidence>
<keyword evidence="2" id="KW-0274">FAD</keyword>